<reference evidence="1" key="1">
    <citation type="journal article" date="2014" name="BMC Genomics">
        <title>Metasecretome-selective phage display approach for mining the functional potential of a rumen microbial community.</title>
        <authorList>
            <person name="Ciric M."/>
            <person name="Moon C.D."/>
            <person name="Leahy S.C."/>
            <person name="Creevey C.J."/>
            <person name="Altermann E."/>
            <person name="Attwood G.T."/>
            <person name="Rakonjac J."/>
            <person name="Gagic D."/>
        </authorList>
    </citation>
    <scope>NUCLEOTIDE SEQUENCE</scope>
</reference>
<feature type="non-terminal residue" evidence="1">
    <location>
        <position position="228"/>
    </location>
</feature>
<name>A0A068LKH2_9ZZZZ</name>
<dbReference type="AlphaFoldDB" id="A0A068LKH2"/>
<proteinExistence type="predicted"/>
<dbReference type="SUPFAM" id="SSF56300">
    <property type="entry name" value="Metallo-dependent phosphatases"/>
    <property type="match status" value="1"/>
</dbReference>
<organism evidence="1">
    <name type="scientific">uncultured prokaryote</name>
    <dbReference type="NCBI Taxonomy" id="198431"/>
    <lineage>
        <taxon>unclassified sequences</taxon>
        <taxon>environmental samples</taxon>
    </lineage>
</organism>
<dbReference type="InterPro" id="IPR029052">
    <property type="entry name" value="Metallo-depent_PP-like"/>
</dbReference>
<protein>
    <submittedName>
        <fullName evidence="1">Putative Ser/Thr phosphatase family protein</fullName>
    </submittedName>
</protein>
<evidence type="ECO:0000313" key="1">
    <source>
        <dbReference type="EMBL" id="AIE47658.1"/>
    </source>
</evidence>
<sequence>MRTSHISFFLTSLLLHFLMPAFLSATTTCFRGGPYLQELSHDGVTVVFENTVPTFAWVELRKKGQATVTKYYHEVEGQHQAYDYIQAPSVALPVQNFVIRINGLNEKTTYEYRVCAQKIDQMKPYSAKLSTEYASDWYTFTTLDTKATEHHLLVMSDMHNRSDVLEKFLTALDYTTASHIVYAGDMMDNMQVGTVSSTAAPREEPYASFINSSVKLFATRQDFSMLRG</sequence>
<dbReference type="EMBL" id="KF790747">
    <property type="protein sequence ID" value="AIE47658.1"/>
    <property type="molecule type" value="Genomic_DNA"/>
</dbReference>
<accession>A0A068LKH2</accession>